<evidence type="ECO:0000256" key="3">
    <source>
        <dbReference type="SAM" id="MobiDB-lite"/>
    </source>
</evidence>
<evidence type="ECO:0000256" key="1">
    <source>
        <dbReference type="ARBA" id="ARBA00004123"/>
    </source>
</evidence>
<feature type="region of interest" description="Disordered" evidence="3">
    <location>
        <begin position="124"/>
        <end position="145"/>
    </location>
</feature>
<proteinExistence type="predicted"/>
<feature type="region of interest" description="Disordered" evidence="3">
    <location>
        <begin position="451"/>
        <end position="477"/>
    </location>
</feature>
<feature type="compositionally biased region" description="Low complexity" evidence="3">
    <location>
        <begin position="285"/>
        <end position="297"/>
    </location>
</feature>
<feature type="compositionally biased region" description="Basic and acidic residues" evidence="3">
    <location>
        <begin position="200"/>
        <end position="214"/>
    </location>
</feature>
<name>A0ABR3JYQ5_9AGAR</name>
<comment type="caution">
    <text evidence="4">The sequence shown here is derived from an EMBL/GenBank/DDBJ whole genome shotgun (WGS) entry which is preliminary data.</text>
</comment>
<dbReference type="PANTHER" id="PTHR12214">
    <property type="entry name" value="GC-RICH SEQUENCE DNA-BINDING FACTOR"/>
    <property type="match status" value="1"/>
</dbReference>
<organism evidence="4 5">
    <name type="scientific">Hohenbuehelia grisea</name>
    <dbReference type="NCBI Taxonomy" id="104357"/>
    <lineage>
        <taxon>Eukaryota</taxon>
        <taxon>Fungi</taxon>
        <taxon>Dikarya</taxon>
        <taxon>Basidiomycota</taxon>
        <taxon>Agaricomycotina</taxon>
        <taxon>Agaricomycetes</taxon>
        <taxon>Agaricomycetidae</taxon>
        <taxon>Agaricales</taxon>
        <taxon>Pleurotineae</taxon>
        <taxon>Pleurotaceae</taxon>
        <taxon>Hohenbuehelia</taxon>
    </lineage>
</organism>
<dbReference type="InterPro" id="IPR028211">
    <property type="entry name" value="Ntr2"/>
</dbReference>
<dbReference type="Pfam" id="PF15458">
    <property type="entry name" value="NTR2"/>
    <property type="match status" value="1"/>
</dbReference>
<dbReference type="InterPro" id="IPR012890">
    <property type="entry name" value="GCFC2-like"/>
</dbReference>
<sequence>MSDAPVVFKRSKAKQSQRARQTSPGAVGDAEDSQNVESPSTLVAKLKKRAKPKARLSFGGDDEEGEGDVFQVKKSNLSQKLALGKNAASSSLRNTLPANLEQASITPRSQSGPVYDQAYLSALKASTPSSRRPLPTSDSYDADISMDVGDSSIQTIQTVDIFESETAIPSESSIRVAKEKRERLRNTTGEDFISLTVTCRSEDQGPHPESRLVREEDELGEGDDEYAEYTSAQERIALGKKSRKVEASKRRDAMKDMIADAEEEDEETKEWEQEQIRRAGHRSSAKASAPAKQSYKPAPIPTLSPVPTIGPALARLANSLAQLTLSHASNTTALGTLAKERLAVDTREQELRELVDKAELKRGWFGAFQEWVEGVAGFLDEKFPQLEKLEEDYESLLKQRFNRVADRRRTDDEDDLSTVLGASVSVQENQPLDEFGRSVAPVVARRERRADRLARRAHRKPSAEEEGYSTDSSMAPAEQTSYQSVLAELAERQTAVLADVRAAEFKDPAKSKWWGEWREKYADSYVGAWGGLGLVGAWEFWVRLEIVGWDAIEDPRPLDGFKWYKNLYAYSRPGSDENGEGELGPDGDLVSAMISTAIIPRLCKLIEAGALDVYSSRHTRRVIDLAEEVEASVENGSQKFQMLIRAVTNAFERAVVDTEAVTVKIQSLPPAPASFDPEAIPARSRILARRTKLLRNMVRWRKYSGERFGIGQLAARLVESSMKELAVGGWDVGGQDALRKAAKIVPDEILPVGLKHMLS</sequence>
<feature type="region of interest" description="Disordered" evidence="3">
    <location>
        <begin position="1"/>
        <end position="67"/>
    </location>
</feature>
<reference evidence="5" key="1">
    <citation type="submission" date="2024-06" db="EMBL/GenBank/DDBJ databases">
        <title>Multi-omics analyses provide insights into the biosynthesis of the anticancer antibiotic pleurotin in Hohenbuehelia grisea.</title>
        <authorList>
            <person name="Weaver J.A."/>
            <person name="Alberti F."/>
        </authorList>
    </citation>
    <scope>NUCLEOTIDE SEQUENCE [LARGE SCALE GENOMIC DNA]</scope>
    <source>
        <strain evidence="5">T-177</strain>
    </source>
</reference>
<evidence type="ECO:0000313" key="5">
    <source>
        <dbReference type="Proteomes" id="UP001556367"/>
    </source>
</evidence>
<dbReference type="PANTHER" id="PTHR12214:SF0">
    <property type="entry name" value="LD29489P"/>
    <property type="match status" value="1"/>
</dbReference>
<keyword evidence="5" id="KW-1185">Reference proteome</keyword>
<feature type="region of interest" description="Disordered" evidence="3">
    <location>
        <begin position="260"/>
        <end position="304"/>
    </location>
</feature>
<comment type="subcellular location">
    <subcellularLocation>
        <location evidence="1">Nucleus</location>
    </subcellularLocation>
</comment>
<feature type="compositionally biased region" description="Basic residues" evidence="3">
    <location>
        <begin position="45"/>
        <end position="54"/>
    </location>
</feature>
<keyword evidence="2" id="KW-0539">Nucleus</keyword>
<feature type="region of interest" description="Disordered" evidence="3">
    <location>
        <begin position="198"/>
        <end position="223"/>
    </location>
</feature>
<evidence type="ECO:0000313" key="4">
    <source>
        <dbReference type="EMBL" id="KAL0960972.1"/>
    </source>
</evidence>
<feature type="compositionally biased region" description="Acidic residues" evidence="3">
    <location>
        <begin position="260"/>
        <end position="269"/>
    </location>
</feature>
<dbReference type="EMBL" id="JASNQZ010000001">
    <property type="protein sequence ID" value="KAL0960972.1"/>
    <property type="molecule type" value="Genomic_DNA"/>
</dbReference>
<accession>A0ABR3JYQ5</accession>
<protein>
    <recommendedName>
        <fullName evidence="6">GCF C-terminal domain-containing protein</fullName>
    </recommendedName>
</protein>
<evidence type="ECO:0008006" key="6">
    <source>
        <dbReference type="Google" id="ProtNLM"/>
    </source>
</evidence>
<gene>
    <name evidence="4" type="ORF">HGRIS_005969</name>
</gene>
<evidence type="ECO:0000256" key="2">
    <source>
        <dbReference type="ARBA" id="ARBA00023242"/>
    </source>
</evidence>
<feature type="compositionally biased region" description="Low complexity" evidence="3">
    <location>
        <begin position="126"/>
        <end position="139"/>
    </location>
</feature>
<dbReference type="Proteomes" id="UP001556367">
    <property type="component" value="Unassembled WGS sequence"/>
</dbReference>